<keyword evidence="3" id="KW-1185">Reference proteome</keyword>
<gene>
    <name evidence="2" type="ORF">NHX12_019904</name>
</gene>
<evidence type="ECO:0000313" key="2">
    <source>
        <dbReference type="EMBL" id="KAJ3613658.1"/>
    </source>
</evidence>
<dbReference type="AlphaFoldDB" id="A0A9Q0EWB1"/>
<reference evidence="2" key="1">
    <citation type="submission" date="2022-07" db="EMBL/GenBank/DDBJ databases">
        <title>Chromosome-level genome of Muraenolepis orangiensis.</title>
        <authorList>
            <person name="Kim J."/>
        </authorList>
    </citation>
    <scope>NUCLEOTIDE SEQUENCE</scope>
    <source>
        <strain evidence="2">KU_S4_2022</strain>
        <tissue evidence="2">Muscle</tissue>
    </source>
</reference>
<feature type="region of interest" description="Disordered" evidence="1">
    <location>
        <begin position="1"/>
        <end position="34"/>
    </location>
</feature>
<sequence>MWTMFPSFTGPSGDVLEEGESSEPKRRGYSHTAASSARPRLLSWGRRCYEIRPRQEPETRRLGGISRDSAWRTWAMTAALSGGRTHRGELEAQPLLYPLISFPKVQETLNQIGG</sequence>
<evidence type="ECO:0000313" key="3">
    <source>
        <dbReference type="Proteomes" id="UP001148018"/>
    </source>
</evidence>
<name>A0A9Q0EWB1_9TELE</name>
<comment type="caution">
    <text evidence="2">The sequence shown here is derived from an EMBL/GenBank/DDBJ whole genome shotgun (WGS) entry which is preliminary data.</text>
</comment>
<accession>A0A9Q0EWB1</accession>
<dbReference type="EMBL" id="JANIIK010000035">
    <property type="protein sequence ID" value="KAJ3613658.1"/>
    <property type="molecule type" value="Genomic_DNA"/>
</dbReference>
<evidence type="ECO:0000256" key="1">
    <source>
        <dbReference type="SAM" id="MobiDB-lite"/>
    </source>
</evidence>
<dbReference type="Proteomes" id="UP001148018">
    <property type="component" value="Unassembled WGS sequence"/>
</dbReference>
<organism evidence="2 3">
    <name type="scientific">Muraenolepis orangiensis</name>
    <name type="common">Patagonian moray cod</name>
    <dbReference type="NCBI Taxonomy" id="630683"/>
    <lineage>
        <taxon>Eukaryota</taxon>
        <taxon>Metazoa</taxon>
        <taxon>Chordata</taxon>
        <taxon>Craniata</taxon>
        <taxon>Vertebrata</taxon>
        <taxon>Euteleostomi</taxon>
        <taxon>Actinopterygii</taxon>
        <taxon>Neopterygii</taxon>
        <taxon>Teleostei</taxon>
        <taxon>Neoteleostei</taxon>
        <taxon>Acanthomorphata</taxon>
        <taxon>Zeiogadaria</taxon>
        <taxon>Gadariae</taxon>
        <taxon>Gadiformes</taxon>
        <taxon>Muraenolepidoidei</taxon>
        <taxon>Muraenolepididae</taxon>
        <taxon>Muraenolepis</taxon>
    </lineage>
</organism>
<protein>
    <submittedName>
        <fullName evidence="2">Uncharacterized protein</fullName>
    </submittedName>
</protein>
<proteinExistence type="predicted"/>